<dbReference type="PANTHER" id="PTHR11606">
    <property type="entry name" value="GLUTAMATE DEHYDROGENASE"/>
    <property type="match status" value="1"/>
</dbReference>
<dbReference type="Gene3D" id="3.40.50.10860">
    <property type="entry name" value="Leucine Dehydrogenase, chain A, domain 1"/>
    <property type="match status" value="1"/>
</dbReference>
<dbReference type="Gene3D" id="3.40.50.720">
    <property type="entry name" value="NAD(P)-binding Rossmann-like Domain"/>
    <property type="match status" value="1"/>
</dbReference>
<keyword evidence="7" id="KW-1185">Reference proteome</keyword>
<evidence type="ECO:0000313" key="6">
    <source>
        <dbReference type="EMBL" id="MFC5751249.1"/>
    </source>
</evidence>
<organism evidence="6 7">
    <name type="scientific">Actinomadura rugatobispora</name>
    <dbReference type="NCBI Taxonomy" id="1994"/>
    <lineage>
        <taxon>Bacteria</taxon>
        <taxon>Bacillati</taxon>
        <taxon>Actinomycetota</taxon>
        <taxon>Actinomycetes</taxon>
        <taxon>Streptosporangiales</taxon>
        <taxon>Thermomonosporaceae</taxon>
        <taxon>Actinomadura</taxon>
    </lineage>
</organism>
<evidence type="ECO:0000313" key="7">
    <source>
        <dbReference type="Proteomes" id="UP001596074"/>
    </source>
</evidence>
<proteinExistence type="inferred from homology"/>
<gene>
    <name evidence="6" type="ORF">ACFPZN_37015</name>
</gene>
<dbReference type="SUPFAM" id="SSF53223">
    <property type="entry name" value="Aminoacid dehydrogenase-like, N-terminal domain"/>
    <property type="match status" value="1"/>
</dbReference>
<dbReference type="Pfam" id="PF02812">
    <property type="entry name" value="ELFV_dehydrog_N"/>
    <property type="match status" value="1"/>
</dbReference>
<sequence length="423" mass="45045">MEQRRARPRRTARSGTDEVNAPHLRITWTDEVTGVVGHLVVDRLRRGVASGGVRMRSGCTLQEVTDLARVMSLKEMVVFRPGDRYHPFGGAKGGIDLDPRHPEARNVLKRYFAAMRPLLEHHWATGEDLGVRQATIDGLMAEIGLRSSVEAALAQVPDGADAGLRRLAGAFAVTVDEIGLGDLTGGYGVARAVTTALRHLGERVADTRVVIQGFGSMGGATARYLARHGLRVVGITDADGLVVNPDGLDVETMLRARTVHGGINRDRLSPGDRELPGDAWVDVDADVLVTAAVSWAVHERNHERVRARYVAEAANASVTPGAEAALAGRNVVVLPDFAVNSAANAWWWWTLFGDIAPTAESAFAKIDESMDDLVGRMMRAAAAGGVAPRQAATAIAEANGEAMSAEPPGTEPWPHGARLPGSG</sequence>
<dbReference type="InterPro" id="IPR046346">
    <property type="entry name" value="Aminoacid_DH-like_N_sf"/>
</dbReference>
<dbReference type="InterPro" id="IPR006096">
    <property type="entry name" value="Glu/Leu/Phe/Val/Trp_DH_C"/>
</dbReference>
<keyword evidence="2 3" id="KW-0560">Oxidoreductase</keyword>
<evidence type="ECO:0000256" key="3">
    <source>
        <dbReference type="PIRNR" id="PIRNR000185"/>
    </source>
</evidence>
<dbReference type="EMBL" id="JBHSON010000066">
    <property type="protein sequence ID" value="MFC5751249.1"/>
    <property type="molecule type" value="Genomic_DNA"/>
</dbReference>
<dbReference type="InterPro" id="IPR036291">
    <property type="entry name" value="NAD(P)-bd_dom_sf"/>
</dbReference>
<evidence type="ECO:0000256" key="2">
    <source>
        <dbReference type="ARBA" id="ARBA00023002"/>
    </source>
</evidence>
<dbReference type="Proteomes" id="UP001596074">
    <property type="component" value="Unassembled WGS sequence"/>
</dbReference>
<dbReference type="InterPro" id="IPR014362">
    <property type="entry name" value="Glu_DH"/>
</dbReference>
<feature type="region of interest" description="Disordered" evidence="4">
    <location>
        <begin position="401"/>
        <end position="423"/>
    </location>
</feature>
<dbReference type="InterPro" id="IPR006097">
    <property type="entry name" value="Glu/Leu/Phe/Val/Trp_DH_dimer"/>
</dbReference>
<evidence type="ECO:0000256" key="4">
    <source>
        <dbReference type="SAM" id="MobiDB-lite"/>
    </source>
</evidence>
<reference evidence="7" key="1">
    <citation type="journal article" date="2019" name="Int. J. Syst. Evol. Microbiol.">
        <title>The Global Catalogue of Microorganisms (GCM) 10K type strain sequencing project: providing services to taxonomists for standard genome sequencing and annotation.</title>
        <authorList>
            <consortium name="The Broad Institute Genomics Platform"/>
            <consortium name="The Broad Institute Genome Sequencing Center for Infectious Disease"/>
            <person name="Wu L."/>
            <person name="Ma J."/>
        </authorList>
    </citation>
    <scope>NUCLEOTIDE SEQUENCE [LARGE SCALE GENOMIC DNA]</scope>
    <source>
        <strain evidence="7">KCTC 42087</strain>
    </source>
</reference>
<comment type="caution">
    <text evidence="6">The sequence shown here is derived from an EMBL/GenBank/DDBJ whole genome shotgun (WGS) entry which is preliminary data.</text>
</comment>
<accession>A0ABW1A713</accession>
<dbReference type="PIRSF" id="PIRSF000185">
    <property type="entry name" value="Glu_DH"/>
    <property type="match status" value="1"/>
</dbReference>
<dbReference type="RefSeq" id="WP_378287149.1">
    <property type="nucleotide sequence ID" value="NZ_JBHSON010000066.1"/>
</dbReference>
<comment type="similarity">
    <text evidence="1 3">Belongs to the Glu/Leu/Phe/Val dehydrogenases family.</text>
</comment>
<dbReference type="SMART" id="SM00839">
    <property type="entry name" value="ELFV_dehydrog"/>
    <property type="match status" value="1"/>
</dbReference>
<dbReference type="SUPFAM" id="SSF51735">
    <property type="entry name" value="NAD(P)-binding Rossmann-fold domains"/>
    <property type="match status" value="1"/>
</dbReference>
<evidence type="ECO:0000259" key="5">
    <source>
        <dbReference type="SMART" id="SM00839"/>
    </source>
</evidence>
<name>A0ABW1A713_9ACTN</name>
<protein>
    <recommendedName>
        <fullName evidence="3">Glutamate dehydrogenase</fullName>
    </recommendedName>
</protein>
<dbReference type="PANTHER" id="PTHR11606:SF13">
    <property type="entry name" value="GLUTAMATE DEHYDROGENASE 1, MITOCHONDRIAL"/>
    <property type="match status" value="1"/>
</dbReference>
<dbReference type="Pfam" id="PF00208">
    <property type="entry name" value="ELFV_dehydrog"/>
    <property type="match status" value="1"/>
</dbReference>
<evidence type="ECO:0000256" key="1">
    <source>
        <dbReference type="ARBA" id="ARBA00006382"/>
    </source>
</evidence>
<feature type="domain" description="Glutamate/phenylalanine/leucine/valine/L-tryptophan dehydrogenase C-terminal" evidence="5">
    <location>
        <begin position="181"/>
        <end position="407"/>
    </location>
</feature>